<dbReference type="FunCoup" id="A0A200R3D5">
    <property type="interactions" value="2512"/>
</dbReference>
<dbReference type="PANTHER" id="PTHR12902:SF1">
    <property type="entry name" value="WISKOTT-ALDRICH SYNDROME PROTEIN FAMILY MEMBER"/>
    <property type="match status" value="1"/>
</dbReference>
<dbReference type="GO" id="GO:0034237">
    <property type="term" value="F:protein kinase A regulatory subunit binding"/>
    <property type="evidence" value="ECO:0007669"/>
    <property type="project" value="TreeGrafter"/>
</dbReference>
<feature type="region of interest" description="Disordered" evidence="3">
    <location>
        <begin position="1026"/>
        <end position="1111"/>
    </location>
</feature>
<dbReference type="InterPro" id="IPR028288">
    <property type="entry name" value="SCAR/WAVE_fam"/>
</dbReference>
<feature type="region of interest" description="Disordered" evidence="3">
    <location>
        <begin position="978"/>
        <end position="1000"/>
    </location>
</feature>
<feature type="region of interest" description="Disordered" evidence="3">
    <location>
        <begin position="295"/>
        <end position="324"/>
    </location>
</feature>
<keyword evidence="6" id="KW-1185">Reference proteome</keyword>
<feature type="region of interest" description="Disordered" evidence="3">
    <location>
        <begin position="422"/>
        <end position="457"/>
    </location>
</feature>
<evidence type="ECO:0000313" key="5">
    <source>
        <dbReference type="EMBL" id="OVA17223.1"/>
    </source>
</evidence>
<dbReference type="Gene3D" id="1.20.5.340">
    <property type="match status" value="1"/>
</dbReference>
<dbReference type="InterPro" id="IPR003124">
    <property type="entry name" value="WH2_dom"/>
</dbReference>
<feature type="region of interest" description="Disordered" evidence="3">
    <location>
        <begin position="1287"/>
        <end position="1313"/>
    </location>
</feature>
<dbReference type="Proteomes" id="UP000195402">
    <property type="component" value="Unassembled WGS sequence"/>
</dbReference>
<feature type="region of interest" description="Disordered" evidence="3">
    <location>
        <begin position="337"/>
        <end position="388"/>
    </location>
</feature>
<feature type="compositionally biased region" description="Basic and acidic residues" evidence="3">
    <location>
        <begin position="1086"/>
        <end position="1105"/>
    </location>
</feature>
<reference evidence="5 6" key="1">
    <citation type="journal article" date="2017" name="Mol. Plant">
        <title>The Genome of Medicinal Plant Macleaya cordata Provides New Insights into Benzylisoquinoline Alkaloids Metabolism.</title>
        <authorList>
            <person name="Liu X."/>
            <person name="Liu Y."/>
            <person name="Huang P."/>
            <person name="Ma Y."/>
            <person name="Qing Z."/>
            <person name="Tang Q."/>
            <person name="Cao H."/>
            <person name="Cheng P."/>
            <person name="Zheng Y."/>
            <person name="Yuan Z."/>
            <person name="Zhou Y."/>
            <person name="Liu J."/>
            <person name="Tang Z."/>
            <person name="Zhuo Y."/>
            <person name="Zhang Y."/>
            <person name="Yu L."/>
            <person name="Huang J."/>
            <person name="Yang P."/>
            <person name="Peng Q."/>
            <person name="Zhang J."/>
            <person name="Jiang W."/>
            <person name="Zhang Z."/>
            <person name="Lin K."/>
            <person name="Ro D.K."/>
            <person name="Chen X."/>
            <person name="Xiong X."/>
            <person name="Shang Y."/>
            <person name="Huang S."/>
            <person name="Zeng J."/>
        </authorList>
    </citation>
    <scope>NUCLEOTIDE SEQUENCE [LARGE SCALE GENOMIC DNA]</scope>
    <source>
        <strain evidence="6">cv. BLH2017</strain>
        <tissue evidence="5">Root</tissue>
    </source>
</reference>
<dbReference type="InParanoid" id="A0A200R3D5"/>
<evidence type="ECO:0000256" key="3">
    <source>
        <dbReference type="SAM" id="MobiDB-lite"/>
    </source>
</evidence>
<comment type="subcellular location">
    <subcellularLocation>
        <location evidence="2">Cytoplasm</location>
        <location evidence="2">Cytoskeleton</location>
    </subcellularLocation>
</comment>
<gene>
    <name evidence="5" type="ORF">BVC80_1837g18</name>
</gene>
<dbReference type="GO" id="GO:0003779">
    <property type="term" value="F:actin binding"/>
    <property type="evidence" value="ECO:0007669"/>
    <property type="project" value="UniProtKB-UniRule"/>
</dbReference>
<comment type="caution">
    <text evidence="5">The sequence shown here is derived from an EMBL/GenBank/DDBJ whole genome shotgun (WGS) entry which is preliminary data.</text>
</comment>
<protein>
    <recommendedName>
        <fullName evidence="2">Protein SCAR</fullName>
    </recommendedName>
    <alternativeName>
        <fullName evidence="2">Protein WAVE</fullName>
    </alternativeName>
</protein>
<feature type="region of interest" description="Disordered" evidence="3">
    <location>
        <begin position="218"/>
        <end position="240"/>
    </location>
</feature>
<dbReference type="EMBL" id="MVGT01000438">
    <property type="protein sequence ID" value="OVA17223.1"/>
    <property type="molecule type" value="Genomic_DNA"/>
</dbReference>
<evidence type="ECO:0000313" key="6">
    <source>
        <dbReference type="Proteomes" id="UP000195402"/>
    </source>
</evidence>
<feature type="region of interest" description="Disordered" evidence="3">
    <location>
        <begin position="173"/>
        <end position="205"/>
    </location>
</feature>
<evidence type="ECO:0000256" key="1">
    <source>
        <dbReference type="ARBA" id="ARBA00006993"/>
    </source>
</evidence>
<feature type="compositionally biased region" description="Basic and acidic residues" evidence="3">
    <location>
        <begin position="358"/>
        <end position="385"/>
    </location>
</feature>
<feature type="compositionally biased region" description="Basic and acidic residues" evidence="3">
    <location>
        <begin position="512"/>
        <end position="524"/>
    </location>
</feature>
<comment type="function">
    <text evidence="2">Involved in regulation of actin and microtubule organization. Part of a WAVE complex that activates the Arp2/3 complex.</text>
</comment>
<feature type="compositionally biased region" description="Polar residues" evidence="3">
    <location>
        <begin position="525"/>
        <end position="538"/>
    </location>
</feature>
<keyword evidence="2" id="KW-0963">Cytoplasm</keyword>
<comment type="similarity">
    <text evidence="1 2">Belongs to the SCAR/WAVE family.</text>
</comment>
<accession>A0A200R3D5</accession>
<dbReference type="OrthoDB" id="1929108at2759"/>
<evidence type="ECO:0000259" key="4">
    <source>
        <dbReference type="PROSITE" id="PS51082"/>
    </source>
</evidence>
<evidence type="ECO:0000256" key="2">
    <source>
        <dbReference type="RuleBase" id="RU367034"/>
    </source>
</evidence>
<dbReference type="STRING" id="56857.A0A200R3D5"/>
<feature type="compositionally biased region" description="Polar residues" evidence="3">
    <location>
        <begin position="1060"/>
        <end position="1075"/>
    </location>
</feature>
<dbReference type="OMA" id="ACSEMQC"/>
<feature type="compositionally biased region" description="Basic and acidic residues" evidence="3">
    <location>
        <begin position="295"/>
        <end position="322"/>
    </location>
</feature>
<dbReference type="GO" id="GO:2000601">
    <property type="term" value="P:positive regulation of Arp2/3 complex-mediated actin nucleation"/>
    <property type="evidence" value="ECO:0007669"/>
    <property type="project" value="TreeGrafter"/>
</dbReference>
<proteinExistence type="inferred from homology"/>
<keyword evidence="2" id="KW-0009">Actin-binding</keyword>
<feature type="compositionally biased region" description="Basic residues" evidence="3">
    <location>
        <begin position="185"/>
        <end position="196"/>
    </location>
</feature>
<dbReference type="GO" id="GO:0005856">
    <property type="term" value="C:cytoskeleton"/>
    <property type="evidence" value="ECO:0007669"/>
    <property type="project" value="UniProtKB-SubCell"/>
</dbReference>
<dbReference type="PANTHER" id="PTHR12902">
    <property type="entry name" value="WASP-1"/>
    <property type="match status" value="1"/>
</dbReference>
<feature type="region of interest" description="Disordered" evidence="3">
    <location>
        <begin position="508"/>
        <end position="538"/>
    </location>
</feature>
<sequence>MPLTRYQIRNEFSLADPELYRAADKDDPEALLEGVAMAGLVGVLRQLGDLAEFAADLFHDLHEEVMATAARGHGLMTRLQQLEAEVPSIEKAFLSQTSHSLYLHNAGIDWHLNLQMNQNLITRGDLPRFVMDSYEECRGPPRLFLLDKFDIAGAGACLKRYSDPSFFKVELTSSETTQSESQREKKARKIKKKASRWRNGETSEVIPTSHSKLHQLLSEEHSQTENSAPTHRVKLKRRQSSCSLIDSTSGKSYMEKFLGTRSLESILPYESSVSPLRLKMEASNSGELVPEIHEICSRSPENKLGKRDRSPAPSPRRQDKLPEQSFDELGEDIIEEGILKLSESSPDIKLQNIPSTLHKVEDQKEPVVDEDNKTEASTDGCRSEDVTSEMDNYVDALATMESELEDTERRKNEKGFCNIEMKGEDSDANEEQQKLQAQFSDSHSPGTSIASDDGDNSFTKERFSLSYFNTPSNLTENVPSDGDAAAKVHPSTEIFSAEIVDMCSGKQSENGDIVKARSPERDNYTSESGKASCDSSLADSTHSFSHLIPGEIDSKFQLAGPDLMGVSSVFSKASNVGSSSNAEDDGKSSGGDLPCVSNISDLPTQLRDNLLPLKRQPVEMCGDGNPDVSLNDVLMHPCNILDRDCEKKDDDDEDATQEMLPTKHTEYMSIENLLNGELDITDSVILPTEAQCFQEQDLEACSSSAPTECPPDALTHDQVDDVEPDCTIVETKNVISSTGEKAECLSSVVNPLEVSGFSELKFLKITDEVPPAELGSASVGIDCSEVETSNSNPVEASNKSACDEEDGITAERVHLNSSDTVENIDPPLDFPSRCAKSGTLESPSATEVNSQLAHLVSGAGAGYEEAVDEDTIMGHYRLGSPSRDNLMLQIECNSDGDSDQDKLETTEASIERHLIGPGTQKGPAVDTTGFILDLSNPKSNKPSNSELFNDAHDPLLIEHAQNLLNLTDGTNGLLSLRESDQESEPKQTPQSHLSDSVEETMPSAIHSVQELEALSVEGLEDTADQLNMRSSHEDKECNELSKSESERPESPNHVDVDSCDTPSKYSSMHTLSQPSEPRFSLFPTSHKLESEASEATHHQPLDSKPNKPVLDLSLPDHNALQDIKEEMHSLPPRPPMQWRGRKLQQDCVTSDGEVLEPSINPFWKLAPTTSEKEGQQGFTALDGGLAEPVNPFLPLPIADNEKLQQGSQMLGGEFMQPHINPFSSLPAIEHEKIQQDIPTLEGKTVLPLNPFLPLPAIEDEKPQPGSLTSGVEMQPSVDTFQPSQYASLTSEDEVTQPLNSSSPMSNRDDEKPQHIYVPLPGIVVQPPNSFTRPPSIEDYMSKHGSLNLEEEMTNIEDGKPNGILRTRIPRPRDPLIEAVASHDKSMLRKVSERVRPQPTSKVEERNSLLEQIRNKSFNLKPAVATRPSIQGPRTNLKVVAILEKANAIRQALAGSDEDDDDDSWSDS</sequence>
<dbReference type="PROSITE" id="PS51082">
    <property type="entry name" value="WH2"/>
    <property type="match status" value="1"/>
</dbReference>
<feature type="compositionally biased region" description="Polar residues" evidence="3">
    <location>
        <begin position="1296"/>
        <end position="1305"/>
    </location>
</feature>
<feature type="compositionally biased region" description="Polar residues" evidence="3">
    <location>
        <begin position="434"/>
        <end position="450"/>
    </location>
</feature>
<feature type="region of interest" description="Disordered" evidence="3">
    <location>
        <begin position="573"/>
        <end position="600"/>
    </location>
</feature>
<organism evidence="5 6">
    <name type="scientific">Macleaya cordata</name>
    <name type="common">Five-seeded plume-poppy</name>
    <name type="synonym">Bocconia cordata</name>
    <dbReference type="NCBI Taxonomy" id="56857"/>
    <lineage>
        <taxon>Eukaryota</taxon>
        <taxon>Viridiplantae</taxon>
        <taxon>Streptophyta</taxon>
        <taxon>Embryophyta</taxon>
        <taxon>Tracheophyta</taxon>
        <taxon>Spermatophyta</taxon>
        <taxon>Magnoliopsida</taxon>
        <taxon>Ranunculales</taxon>
        <taxon>Papaveraceae</taxon>
        <taxon>Papaveroideae</taxon>
        <taxon>Macleaya</taxon>
    </lineage>
</organism>
<name>A0A200R3D5_MACCD</name>
<feature type="compositionally biased region" description="Basic and acidic residues" evidence="3">
    <location>
        <begin position="1030"/>
        <end position="1056"/>
    </location>
</feature>
<dbReference type="GO" id="GO:0030036">
    <property type="term" value="P:actin cytoskeleton organization"/>
    <property type="evidence" value="ECO:0007669"/>
    <property type="project" value="UniProtKB-UniRule"/>
</dbReference>
<feature type="domain" description="WH2" evidence="4">
    <location>
        <begin position="1404"/>
        <end position="1422"/>
    </location>
</feature>
<dbReference type="GO" id="GO:0071933">
    <property type="term" value="F:Arp2/3 complex binding"/>
    <property type="evidence" value="ECO:0007669"/>
    <property type="project" value="TreeGrafter"/>
</dbReference>
<keyword evidence="2" id="KW-0206">Cytoskeleton</keyword>
<dbReference type="Gene3D" id="6.10.280.150">
    <property type="match status" value="2"/>
</dbReference>